<evidence type="ECO:0000313" key="16">
    <source>
        <dbReference type="EMBL" id="TFB77656.1"/>
    </source>
</evidence>
<accession>A0A4R8V4N3</accession>
<keyword evidence="8 14" id="KW-0915">Sodium</keyword>
<evidence type="ECO:0000256" key="7">
    <source>
        <dbReference type="ARBA" id="ARBA00022989"/>
    </source>
</evidence>
<evidence type="ECO:0000313" key="15">
    <source>
        <dbReference type="EMBL" id="SDM53253.1"/>
    </source>
</evidence>
<evidence type="ECO:0000256" key="11">
    <source>
        <dbReference type="ARBA" id="ARBA00023201"/>
    </source>
</evidence>
<feature type="transmembrane region" description="Helical" evidence="14">
    <location>
        <begin position="6"/>
        <end position="23"/>
    </location>
</feature>
<feature type="transmembrane region" description="Helical" evidence="14">
    <location>
        <begin position="453"/>
        <end position="470"/>
    </location>
</feature>
<keyword evidence="6 14" id="KW-0769">Symport</keyword>
<feature type="transmembrane region" description="Helical" evidence="14">
    <location>
        <begin position="274"/>
        <end position="300"/>
    </location>
</feature>
<keyword evidence="4 14" id="KW-1003">Cell membrane</keyword>
<evidence type="ECO:0000256" key="12">
    <source>
        <dbReference type="ARBA" id="ARBA00033708"/>
    </source>
</evidence>
<evidence type="ECO:0000256" key="10">
    <source>
        <dbReference type="ARBA" id="ARBA00023136"/>
    </source>
</evidence>
<dbReference type="NCBIfam" id="TIGR00813">
    <property type="entry name" value="sss"/>
    <property type="match status" value="1"/>
</dbReference>
<evidence type="ECO:0000256" key="1">
    <source>
        <dbReference type="ARBA" id="ARBA00004651"/>
    </source>
</evidence>
<dbReference type="AlphaFoldDB" id="A0A4R8V4N3"/>
<dbReference type="GO" id="GO:0005886">
    <property type="term" value="C:plasma membrane"/>
    <property type="evidence" value="ECO:0007669"/>
    <property type="project" value="UniProtKB-SubCell"/>
</dbReference>
<feature type="transmembrane region" description="Helical" evidence="14">
    <location>
        <begin position="188"/>
        <end position="213"/>
    </location>
</feature>
<comment type="subcellular location">
    <subcellularLocation>
        <location evidence="1 14">Cell membrane</location>
        <topology evidence="1 14">Multi-pass membrane protein</topology>
    </subcellularLocation>
</comment>
<comment type="function">
    <text evidence="14">Catalyzes the sodium-dependent uptake of extracellular L-proline.</text>
</comment>
<evidence type="ECO:0000313" key="17">
    <source>
        <dbReference type="Proteomes" id="UP000199639"/>
    </source>
</evidence>
<dbReference type="EMBL" id="FNIB01000001">
    <property type="protein sequence ID" value="SDM53253.1"/>
    <property type="molecule type" value="Genomic_DNA"/>
</dbReference>
<dbReference type="GO" id="GO:0005298">
    <property type="term" value="F:proline:sodium symporter activity"/>
    <property type="evidence" value="ECO:0007669"/>
    <property type="project" value="UniProtKB-UniRule"/>
</dbReference>
<dbReference type="EMBL" id="SOFD01000024">
    <property type="protein sequence ID" value="TFB77656.1"/>
    <property type="molecule type" value="Genomic_DNA"/>
</dbReference>
<evidence type="ECO:0000256" key="3">
    <source>
        <dbReference type="ARBA" id="ARBA00022448"/>
    </source>
</evidence>
<dbReference type="InterPro" id="IPR011851">
    <property type="entry name" value="Na/Pro_symporter"/>
</dbReference>
<keyword evidence="11 14" id="KW-0739">Sodium transport</keyword>
<keyword evidence="18" id="KW-1185">Reference proteome</keyword>
<dbReference type="InterPro" id="IPR050277">
    <property type="entry name" value="Sodium:Solute_Symporter"/>
</dbReference>
<dbReference type="Pfam" id="PF00474">
    <property type="entry name" value="SSF"/>
    <property type="match status" value="1"/>
</dbReference>
<dbReference type="Proteomes" id="UP000298252">
    <property type="component" value="Unassembled WGS sequence"/>
</dbReference>
<dbReference type="InterPro" id="IPR001734">
    <property type="entry name" value="Na/solute_symporter"/>
</dbReference>
<keyword evidence="14" id="KW-0029">Amino-acid transport</keyword>
<keyword evidence="9 14" id="KW-0406">Ion transport</keyword>
<dbReference type="InterPro" id="IPR038377">
    <property type="entry name" value="Na/Glc_symporter_sf"/>
</dbReference>
<reference evidence="15 17" key="1">
    <citation type="submission" date="2016-10" db="EMBL/GenBank/DDBJ databases">
        <authorList>
            <person name="Varghese N."/>
            <person name="Submissions S."/>
        </authorList>
    </citation>
    <scope>NUCLEOTIDE SEQUENCE [LARGE SCALE GENOMIC DNA]</scope>
    <source>
        <strain evidence="15 17">CGMCC 1.11215</strain>
    </source>
</reference>
<reference evidence="16 18" key="2">
    <citation type="submission" date="2019-03" db="EMBL/GenBank/DDBJ databases">
        <title>Genomics of glacier-inhabiting Cryobacterium strains.</title>
        <authorList>
            <person name="Liu Q."/>
            <person name="Xin Y.-H."/>
        </authorList>
    </citation>
    <scope>NUCLEOTIDE SEQUENCE [LARGE SCALE GENOMIC DNA]</scope>
    <source>
        <strain evidence="16 18">Hh8</strain>
    </source>
</reference>
<feature type="transmembrane region" description="Helical" evidence="14">
    <location>
        <begin position="74"/>
        <end position="93"/>
    </location>
</feature>
<feature type="transmembrane region" description="Helical" evidence="14">
    <location>
        <begin position="123"/>
        <end position="142"/>
    </location>
</feature>
<feature type="transmembrane region" description="Helical" evidence="14">
    <location>
        <begin position="365"/>
        <end position="386"/>
    </location>
</feature>
<evidence type="ECO:0000256" key="9">
    <source>
        <dbReference type="ARBA" id="ARBA00023065"/>
    </source>
</evidence>
<organism evidence="15 17">
    <name type="scientific">Cryobacterium flavum</name>
    <dbReference type="NCBI Taxonomy" id="1424659"/>
    <lineage>
        <taxon>Bacteria</taxon>
        <taxon>Bacillati</taxon>
        <taxon>Actinomycetota</taxon>
        <taxon>Actinomycetes</taxon>
        <taxon>Micrococcales</taxon>
        <taxon>Microbacteriaceae</taxon>
        <taxon>Cryobacterium</taxon>
    </lineage>
</organism>
<evidence type="ECO:0000256" key="4">
    <source>
        <dbReference type="ARBA" id="ARBA00022475"/>
    </source>
</evidence>
<evidence type="ECO:0000256" key="14">
    <source>
        <dbReference type="RuleBase" id="RU366012"/>
    </source>
</evidence>
<feature type="transmembrane region" description="Helical" evidence="14">
    <location>
        <begin position="233"/>
        <end position="253"/>
    </location>
</feature>
<dbReference type="Gene3D" id="1.20.1730.10">
    <property type="entry name" value="Sodium/glucose cotransporter"/>
    <property type="match status" value="1"/>
</dbReference>
<dbReference type="STRING" id="1424659.SAMN05216368_101241"/>
<evidence type="ECO:0000256" key="13">
    <source>
        <dbReference type="RuleBase" id="RU362091"/>
    </source>
</evidence>
<dbReference type="CDD" id="cd11475">
    <property type="entry name" value="SLC5sbd_PutP"/>
    <property type="match status" value="1"/>
</dbReference>
<evidence type="ECO:0000313" key="18">
    <source>
        <dbReference type="Proteomes" id="UP000298252"/>
    </source>
</evidence>
<feature type="transmembrane region" description="Helical" evidence="14">
    <location>
        <begin position="392"/>
        <end position="415"/>
    </location>
</feature>
<dbReference type="PROSITE" id="PS00457">
    <property type="entry name" value="NA_SOLUT_SYMP_2"/>
    <property type="match status" value="1"/>
</dbReference>
<evidence type="ECO:0000256" key="2">
    <source>
        <dbReference type="ARBA" id="ARBA00006434"/>
    </source>
</evidence>
<name>A0A4R8V4N3_9MICO</name>
<keyword evidence="7 14" id="KW-1133">Transmembrane helix</keyword>
<comment type="similarity">
    <text evidence="2 13">Belongs to the sodium:solute symporter (SSF) (TC 2.A.21) family.</text>
</comment>
<evidence type="ECO:0000256" key="8">
    <source>
        <dbReference type="ARBA" id="ARBA00023053"/>
    </source>
</evidence>
<protein>
    <recommendedName>
        <fullName evidence="14">Sodium/proline symporter</fullName>
    </recommendedName>
    <alternativeName>
        <fullName evidence="14">Proline permease</fullName>
    </alternativeName>
</protein>
<proteinExistence type="inferred from homology"/>
<dbReference type="PROSITE" id="PS50283">
    <property type="entry name" value="NA_SOLUT_SYMP_3"/>
    <property type="match status" value="1"/>
</dbReference>
<keyword evidence="5 14" id="KW-0812">Transmembrane</keyword>
<evidence type="ECO:0000256" key="5">
    <source>
        <dbReference type="ARBA" id="ARBA00022692"/>
    </source>
</evidence>
<dbReference type="InterPro" id="IPR018212">
    <property type="entry name" value="Na/solute_symporter_CS"/>
</dbReference>
<dbReference type="GO" id="GO:0015824">
    <property type="term" value="P:proline transport"/>
    <property type="evidence" value="ECO:0007669"/>
    <property type="project" value="UniProtKB-UniRule"/>
</dbReference>
<dbReference type="Proteomes" id="UP000199639">
    <property type="component" value="Unassembled WGS sequence"/>
</dbReference>
<keyword evidence="10 14" id="KW-0472">Membrane</keyword>
<feature type="transmembrane region" description="Helical" evidence="14">
    <location>
        <begin position="320"/>
        <end position="344"/>
    </location>
</feature>
<comment type="catalytic activity">
    <reaction evidence="12">
        <text>L-proline(in) + Na(+)(in) = L-proline(out) + Na(+)(out)</text>
        <dbReference type="Rhea" id="RHEA:28967"/>
        <dbReference type="ChEBI" id="CHEBI:29101"/>
        <dbReference type="ChEBI" id="CHEBI:60039"/>
    </reaction>
</comment>
<dbReference type="GO" id="GO:0031402">
    <property type="term" value="F:sodium ion binding"/>
    <property type="evidence" value="ECO:0007669"/>
    <property type="project" value="UniProtKB-UniRule"/>
</dbReference>
<dbReference type="RefSeq" id="WP_092338411.1">
    <property type="nucleotide sequence ID" value="NZ_FNIB01000001.1"/>
</dbReference>
<gene>
    <name evidence="16" type="ORF">E3O21_08250</name>
    <name evidence="15" type="ORF">SAMN05216368_101241</name>
</gene>
<evidence type="ECO:0000256" key="6">
    <source>
        <dbReference type="ARBA" id="ARBA00022847"/>
    </source>
</evidence>
<feature type="transmembrane region" description="Helical" evidence="14">
    <location>
        <begin position="422"/>
        <end position="441"/>
    </location>
</feature>
<feature type="transmembrane region" description="Helical" evidence="14">
    <location>
        <begin position="154"/>
        <end position="181"/>
    </location>
</feature>
<dbReference type="PANTHER" id="PTHR48086:SF3">
    <property type="entry name" value="SODIUM_PROLINE SYMPORTER"/>
    <property type="match status" value="1"/>
</dbReference>
<dbReference type="PANTHER" id="PTHR48086">
    <property type="entry name" value="SODIUM/PROLINE SYMPORTER-RELATED"/>
    <property type="match status" value="1"/>
</dbReference>
<sequence>MTTEINFLLFYFLILIGIGIWAMRRGAGKGLDNYLLGGRSMGPAVTALTLQSTSMSGYMFLGAGSLAYTQGYWSLWYALGDLGGGVLNMSVLGRRMRKLSQILGAVTSIEYLERRYPSALTRIIAAPLALICLFFYVLAQFIAGGKGLALVTGFSYPLALGVAIGVIVLYTFLGGYLAVAYTDFFQAIIMLIGVLWVLFAALATLGGLGAANARIGEIDSSLLTMWGKDLANYGQWGLIIGALLVFSIGYLGWPHVVTRHMAMKRPSVARKAGGYSMLFNILFVPAPYLVGIVALLIVPIGTDPEMAIFATAQLLLPPAVVGIVMAGIMAAIMSTADSILLQAGTIASRDIYHRFINKKMNEKNMVWVSRGRVLALAIVGFFIAVFQPPAVFALVIFATTILGSAFVPCYVAAVWWKKANTVGAISSMIVGTAVPVVWEIFSLVSRTGLDSMLVGIVSSVTAMIVGSLLTQTSCPVPAHIQAALGETERLGPIPAQLLKGQDVIMATEASVR</sequence>
<keyword evidence="3 14" id="KW-0813">Transport</keyword>